<protein>
    <recommendedName>
        <fullName evidence="3">DUF1849 family protein</fullName>
    </recommendedName>
</protein>
<dbReference type="Pfam" id="PF08904">
    <property type="entry name" value="EipB_like"/>
    <property type="match status" value="1"/>
</dbReference>
<gene>
    <name evidence="1" type="ORF">HMPREF0731_2774</name>
</gene>
<sequence>AAPPAIPGSEAMAPHRAAYRLQLDRVRQGSDVIQADGAMLFEVLDACDGWASRQRLQLNLVDRSGQAIETSSDYSTWESKDGRRLRFTLTQMAQGAVTQRISGEAELDKPEGRGTVRYEQPAPATVELPNGTLLPMVHTIRALQLAQSGQQRMLGAPLFDGTSEEGAQDSTTILSPWSQPQAQPRFPLMQGQASARMRIAFFGKDAAAGASAPEYEVGLRYYANGVADEMHMDFGDFSVNALMQSLEPIPAAC</sequence>
<accession>D5RNW3</accession>
<reference evidence="1 2" key="1">
    <citation type="submission" date="2010-04" db="EMBL/GenBank/DDBJ databases">
        <authorList>
            <person name="Qin X."/>
            <person name="Bachman B."/>
            <person name="Battles P."/>
            <person name="Bell A."/>
            <person name="Bess C."/>
            <person name="Bickham C."/>
            <person name="Chaboub L."/>
            <person name="Chen D."/>
            <person name="Coyle M."/>
            <person name="Deiros D.R."/>
            <person name="Dinh H."/>
            <person name="Forbes L."/>
            <person name="Fowler G."/>
            <person name="Francisco L."/>
            <person name="Fu Q."/>
            <person name="Gubbala S."/>
            <person name="Hale W."/>
            <person name="Han Y."/>
            <person name="Hemphill L."/>
            <person name="Highlander S.K."/>
            <person name="Hirani K."/>
            <person name="Hogues M."/>
            <person name="Jackson L."/>
            <person name="Jakkamsetti A."/>
            <person name="Javaid M."/>
            <person name="Jiang H."/>
            <person name="Korchina V."/>
            <person name="Kovar C."/>
            <person name="Lara F."/>
            <person name="Lee S."/>
            <person name="Mata R."/>
            <person name="Mathew T."/>
            <person name="Moen C."/>
            <person name="Morales K."/>
            <person name="Munidasa M."/>
            <person name="Nazareth L."/>
            <person name="Ngo R."/>
            <person name="Nguyen L."/>
            <person name="Okwuonu G."/>
            <person name="Ongeri F."/>
            <person name="Patil S."/>
            <person name="Petrosino J."/>
            <person name="Pham C."/>
            <person name="Pham P."/>
            <person name="Pu L.-L."/>
            <person name="Puazo M."/>
            <person name="Raj R."/>
            <person name="Reid J."/>
            <person name="Rouhana J."/>
            <person name="Saada N."/>
            <person name="Shang Y."/>
            <person name="Simmons D."/>
            <person name="Thornton R."/>
            <person name="Warren J."/>
            <person name="Weissenberger G."/>
            <person name="Zhang J."/>
            <person name="Zhang L."/>
            <person name="Zhou C."/>
            <person name="Zhu D."/>
            <person name="Muzny D."/>
            <person name="Worley K."/>
            <person name="Gibbs R."/>
        </authorList>
    </citation>
    <scope>NUCLEOTIDE SEQUENCE [LARGE SCALE GENOMIC DNA]</scope>
    <source>
        <strain evidence="1 2">ATCC 49957</strain>
    </source>
</reference>
<dbReference type="RefSeq" id="WP_007006451.1">
    <property type="nucleotide sequence ID" value="NZ_GG771094.1"/>
</dbReference>
<evidence type="ECO:0008006" key="3">
    <source>
        <dbReference type="Google" id="ProtNLM"/>
    </source>
</evidence>
<name>D5RNW3_9PROT</name>
<dbReference type="Proteomes" id="UP000005324">
    <property type="component" value="Unassembled WGS sequence"/>
</dbReference>
<feature type="non-terminal residue" evidence="1">
    <location>
        <position position="1"/>
    </location>
</feature>
<dbReference type="EMBL" id="ADVL01000559">
    <property type="protein sequence ID" value="EFH11007.1"/>
    <property type="molecule type" value="Genomic_DNA"/>
</dbReference>
<dbReference type="InterPro" id="IPR015000">
    <property type="entry name" value="EipB-like"/>
</dbReference>
<organism evidence="1 2">
    <name type="scientific">Pseudoroseomonas cervicalis ATCC 49957</name>
    <dbReference type="NCBI Taxonomy" id="525371"/>
    <lineage>
        <taxon>Bacteria</taxon>
        <taxon>Pseudomonadati</taxon>
        <taxon>Pseudomonadota</taxon>
        <taxon>Alphaproteobacteria</taxon>
        <taxon>Acetobacterales</taxon>
        <taxon>Roseomonadaceae</taxon>
        <taxon>Roseomonas</taxon>
    </lineage>
</organism>
<proteinExistence type="predicted"/>
<evidence type="ECO:0000313" key="2">
    <source>
        <dbReference type="Proteomes" id="UP000005324"/>
    </source>
</evidence>
<dbReference type="AlphaFoldDB" id="D5RNW3"/>
<comment type="caution">
    <text evidence="1">The sequence shown here is derived from an EMBL/GenBank/DDBJ whole genome shotgun (WGS) entry which is preliminary data.</text>
</comment>
<evidence type="ECO:0000313" key="1">
    <source>
        <dbReference type="EMBL" id="EFH11007.1"/>
    </source>
</evidence>
<keyword evidence="2" id="KW-1185">Reference proteome</keyword>
<dbReference type="HOGENOM" id="CLU_064490_1_0_5"/>